<name>A0A4V6QEY9_COLTR</name>
<dbReference type="Proteomes" id="UP000295703">
    <property type="component" value="Unassembled WGS sequence"/>
</dbReference>
<evidence type="ECO:0000313" key="2">
    <source>
        <dbReference type="Proteomes" id="UP000295703"/>
    </source>
</evidence>
<dbReference type="EMBL" id="RYZW01000029">
    <property type="protein sequence ID" value="TDZ61733.1"/>
    <property type="molecule type" value="Genomic_DNA"/>
</dbReference>
<keyword evidence="2" id="KW-1185">Reference proteome</keyword>
<organism evidence="1 2">
    <name type="scientific">Colletotrichum trifolii</name>
    <dbReference type="NCBI Taxonomy" id="5466"/>
    <lineage>
        <taxon>Eukaryota</taxon>
        <taxon>Fungi</taxon>
        <taxon>Dikarya</taxon>
        <taxon>Ascomycota</taxon>
        <taxon>Pezizomycotina</taxon>
        <taxon>Sordariomycetes</taxon>
        <taxon>Hypocreomycetidae</taxon>
        <taxon>Glomerellales</taxon>
        <taxon>Glomerellaceae</taxon>
        <taxon>Colletotrichum</taxon>
        <taxon>Colletotrichum orbiculare species complex</taxon>
    </lineage>
</organism>
<sequence>MDHTLEEMVAYATKEELMDVVLAIGRAHVNTRNRVIGVLEYLHAMKIAKTCRRRSNRLTPQDDCKEEPIEPKRVPQSVKKSDIKICMNCSSAFRDKENSLGACSFHPGHWLIEVEDDDTIGYISEARASDEVKQDESRPRIAFCCNAERGLVDGCVTGAKHIAMKDVADITNVSGGLLQAPKP</sequence>
<evidence type="ECO:0000313" key="1">
    <source>
        <dbReference type="EMBL" id="TDZ61733.1"/>
    </source>
</evidence>
<protein>
    <submittedName>
        <fullName evidence="1">Uncharacterized protein</fullName>
    </submittedName>
</protein>
<accession>A0A4V6QEY9</accession>
<gene>
    <name evidence="1" type="ORF">CTRI78_v004182</name>
</gene>
<reference evidence="1 2" key="1">
    <citation type="submission" date="2018-12" db="EMBL/GenBank/DDBJ databases">
        <title>Genome sequence and assembly of Colletotrichum trifolii.</title>
        <authorList>
            <person name="Gan P."/>
            <person name="Shirasu K."/>
        </authorList>
    </citation>
    <scope>NUCLEOTIDE SEQUENCE [LARGE SCALE GENOMIC DNA]</scope>
    <source>
        <strain evidence="1 2">543-2</strain>
    </source>
</reference>
<comment type="caution">
    <text evidence="1">The sequence shown here is derived from an EMBL/GenBank/DDBJ whole genome shotgun (WGS) entry which is preliminary data.</text>
</comment>
<proteinExistence type="predicted"/>
<dbReference type="AlphaFoldDB" id="A0A4V6QEY9"/>